<gene>
    <name evidence="3" type="ORF">GCM10023175_42550</name>
</gene>
<comment type="caution">
    <text evidence="3">The sequence shown here is derived from an EMBL/GenBank/DDBJ whole genome shotgun (WGS) entry which is preliminary data.</text>
</comment>
<dbReference type="Proteomes" id="UP001501598">
    <property type="component" value="Unassembled WGS sequence"/>
</dbReference>
<dbReference type="Gene3D" id="3.60.10.10">
    <property type="entry name" value="Endonuclease/exonuclease/phosphatase"/>
    <property type="match status" value="1"/>
</dbReference>
<dbReference type="RefSeq" id="WP_345421285.1">
    <property type="nucleotide sequence ID" value="NZ_BAABGT010000066.1"/>
</dbReference>
<evidence type="ECO:0000259" key="2">
    <source>
        <dbReference type="Pfam" id="PF03372"/>
    </source>
</evidence>
<evidence type="ECO:0000256" key="1">
    <source>
        <dbReference type="SAM" id="Phobius"/>
    </source>
</evidence>
<dbReference type="SUPFAM" id="SSF56219">
    <property type="entry name" value="DNase I-like"/>
    <property type="match status" value="1"/>
</dbReference>
<evidence type="ECO:0000313" key="3">
    <source>
        <dbReference type="EMBL" id="GAA4551197.1"/>
    </source>
</evidence>
<evidence type="ECO:0000313" key="4">
    <source>
        <dbReference type="Proteomes" id="UP001501598"/>
    </source>
</evidence>
<feature type="domain" description="Endonuclease/exonuclease/phosphatase" evidence="2">
    <location>
        <begin position="62"/>
        <end position="239"/>
    </location>
</feature>
<proteinExistence type="predicted"/>
<keyword evidence="1" id="KW-1133">Transmembrane helix</keyword>
<protein>
    <recommendedName>
        <fullName evidence="2">Endonuclease/exonuclease/phosphatase domain-containing protein</fullName>
    </recommendedName>
</protein>
<sequence length="252" mass="27515">MLQRPHRRSGLAGPVAALGAPWLWFLLRDHTGPVGDVVAILLPVLVVLGALALAWRRCALLADPADVTVLSETSFGAHRRLADGYRYSVFGGTGDVSVYSRFPLRVLEKAGRDLPGGRVRVEAPVPFTLYALHVPRPWITDRGYQVTPVEHHRIMVALAAQVAAEPGPVVLAGDLNTTDRGRDYRVMAGALTDAVRDTRQGPTQVTTWRPLLLRIDHVFVSRGWCGDDPLHLPLPGSDHDAVTATVGPCRWR</sequence>
<name>A0ABP8RW90_9PSEU</name>
<organism evidence="3 4">
    <name type="scientific">Pseudonocardia xishanensis</name>
    <dbReference type="NCBI Taxonomy" id="630995"/>
    <lineage>
        <taxon>Bacteria</taxon>
        <taxon>Bacillati</taxon>
        <taxon>Actinomycetota</taxon>
        <taxon>Actinomycetes</taxon>
        <taxon>Pseudonocardiales</taxon>
        <taxon>Pseudonocardiaceae</taxon>
        <taxon>Pseudonocardia</taxon>
    </lineage>
</organism>
<dbReference type="InterPro" id="IPR005135">
    <property type="entry name" value="Endo/exonuclease/phosphatase"/>
</dbReference>
<accession>A0ABP8RW90</accession>
<keyword evidence="4" id="KW-1185">Reference proteome</keyword>
<feature type="transmembrane region" description="Helical" evidence="1">
    <location>
        <begin position="33"/>
        <end position="55"/>
    </location>
</feature>
<reference evidence="4" key="1">
    <citation type="journal article" date="2019" name="Int. J. Syst. Evol. Microbiol.">
        <title>The Global Catalogue of Microorganisms (GCM) 10K type strain sequencing project: providing services to taxonomists for standard genome sequencing and annotation.</title>
        <authorList>
            <consortium name="The Broad Institute Genomics Platform"/>
            <consortium name="The Broad Institute Genome Sequencing Center for Infectious Disease"/>
            <person name="Wu L."/>
            <person name="Ma J."/>
        </authorList>
    </citation>
    <scope>NUCLEOTIDE SEQUENCE [LARGE SCALE GENOMIC DNA]</scope>
    <source>
        <strain evidence="4">JCM 17906</strain>
    </source>
</reference>
<keyword evidence="1" id="KW-0472">Membrane</keyword>
<dbReference type="Pfam" id="PF03372">
    <property type="entry name" value="Exo_endo_phos"/>
    <property type="match status" value="1"/>
</dbReference>
<dbReference type="EMBL" id="BAABGT010000066">
    <property type="protein sequence ID" value="GAA4551197.1"/>
    <property type="molecule type" value="Genomic_DNA"/>
</dbReference>
<feature type="transmembrane region" description="Helical" evidence="1">
    <location>
        <begin position="9"/>
        <end position="27"/>
    </location>
</feature>
<dbReference type="InterPro" id="IPR036691">
    <property type="entry name" value="Endo/exonu/phosph_ase_sf"/>
</dbReference>
<keyword evidence="1" id="KW-0812">Transmembrane</keyword>